<evidence type="ECO:0000256" key="8">
    <source>
        <dbReference type="ARBA" id="ARBA00023102"/>
    </source>
</evidence>
<feature type="domain" description="Tetrahydrofolate dehydrogenase/cyclohydrolase catalytic" evidence="11">
    <location>
        <begin position="6"/>
        <end position="104"/>
    </location>
</feature>
<comment type="pathway">
    <text evidence="1">One-carbon metabolism; tetrahydrofolate interconversion.</text>
</comment>
<keyword evidence="8" id="KW-0368">Histidine biosynthesis</keyword>
<evidence type="ECO:0000256" key="4">
    <source>
        <dbReference type="ARBA" id="ARBA00022755"/>
    </source>
</evidence>
<evidence type="ECO:0000256" key="2">
    <source>
        <dbReference type="ARBA" id="ARBA00012776"/>
    </source>
</evidence>
<keyword evidence="6" id="KW-0521">NADP</keyword>
<dbReference type="GO" id="GO:0006164">
    <property type="term" value="P:purine nucleotide biosynthetic process"/>
    <property type="evidence" value="ECO:0007669"/>
    <property type="project" value="UniProtKB-KW"/>
</dbReference>
<dbReference type="EMBL" id="CAADJE010000044">
    <property type="protein sequence ID" value="VFS94349.1"/>
    <property type="molecule type" value="Genomic_DNA"/>
</dbReference>
<dbReference type="GO" id="GO:0004477">
    <property type="term" value="F:methenyltetrahydrofolate cyclohydrolase activity"/>
    <property type="evidence" value="ECO:0007669"/>
    <property type="project" value="UniProtKB-EC"/>
</dbReference>
<keyword evidence="10" id="KW-0511">Multifunctional enzyme</keyword>
<dbReference type="PRINTS" id="PR00085">
    <property type="entry name" value="THFDHDRGNASE"/>
</dbReference>
<proteinExistence type="predicted"/>
<dbReference type="Pfam" id="PF00763">
    <property type="entry name" value="THF_DHG_CYH"/>
    <property type="match status" value="1"/>
</dbReference>
<keyword evidence="3" id="KW-0028">Amino-acid biosynthesis</keyword>
<dbReference type="GO" id="GO:0004488">
    <property type="term" value="F:methylenetetrahydrofolate dehydrogenase (NADP+) activity"/>
    <property type="evidence" value="ECO:0007669"/>
    <property type="project" value="InterPro"/>
</dbReference>
<evidence type="ECO:0000256" key="10">
    <source>
        <dbReference type="ARBA" id="ARBA00023268"/>
    </source>
</evidence>
<gene>
    <name evidence="12" type="primary">folD_2</name>
    <name evidence="12" type="ORF">NCTC12998_07966</name>
</gene>
<sequence>MAAKIIDGKTIAQQVRSEVAEKVKARTAAGKRAPGLAVVLVGSNPASQIYVGSKRKACEEVGFVSRSYDLPETTSEAELLELIDTLNADTTIDGILVQLPLPAGI</sequence>
<evidence type="ECO:0000313" key="13">
    <source>
        <dbReference type="Proteomes" id="UP000345637"/>
    </source>
</evidence>
<organism evidence="12 13">
    <name type="scientific">Raoultella planticola</name>
    <name type="common">Klebsiella planticola</name>
    <dbReference type="NCBI Taxonomy" id="575"/>
    <lineage>
        <taxon>Bacteria</taxon>
        <taxon>Pseudomonadati</taxon>
        <taxon>Pseudomonadota</taxon>
        <taxon>Gammaproteobacteria</taxon>
        <taxon>Enterobacterales</taxon>
        <taxon>Enterobacteriaceae</taxon>
        <taxon>Klebsiella/Raoultella group</taxon>
        <taxon>Raoultella</taxon>
    </lineage>
</organism>
<evidence type="ECO:0000256" key="6">
    <source>
        <dbReference type="ARBA" id="ARBA00022857"/>
    </source>
</evidence>
<evidence type="ECO:0000256" key="9">
    <source>
        <dbReference type="ARBA" id="ARBA00023167"/>
    </source>
</evidence>
<keyword evidence="4" id="KW-0658">Purine biosynthesis</keyword>
<dbReference type="Gene3D" id="3.40.50.10860">
    <property type="entry name" value="Leucine Dehydrogenase, chain A, domain 1"/>
    <property type="match status" value="1"/>
</dbReference>
<keyword evidence="9" id="KW-0486">Methionine biosynthesis</keyword>
<dbReference type="SUPFAM" id="SSF53223">
    <property type="entry name" value="Aminoacid dehydrogenase-like, N-terminal domain"/>
    <property type="match status" value="1"/>
</dbReference>
<keyword evidence="5" id="KW-0378">Hydrolase</keyword>
<dbReference type="InterPro" id="IPR020630">
    <property type="entry name" value="THF_DH/CycHdrlase_cat_dom"/>
</dbReference>
<evidence type="ECO:0000256" key="1">
    <source>
        <dbReference type="ARBA" id="ARBA00004777"/>
    </source>
</evidence>
<reference evidence="12 13" key="1">
    <citation type="submission" date="2019-03" db="EMBL/GenBank/DDBJ databases">
        <authorList>
            <consortium name="Pathogen Informatics"/>
        </authorList>
    </citation>
    <scope>NUCLEOTIDE SEQUENCE [LARGE SCALE GENOMIC DNA]</scope>
    <source>
        <strain evidence="12 13">NCTC12998</strain>
    </source>
</reference>
<evidence type="ECO:0000313" key="12">
    <source>
        <dbReference type="EMBL" id="VFS94349.1"/>
    </source>
</evidence>
<evidence type="ECO:0000256" key="7">
    <source>
        <dbReference type="ARBA" id="ARBA00023002"/>
    </source>
</evidence>
<dbReference type="GO" id="GO:0005829">
    <property type="term" value="C:cytosol"/>
    <property type="evidence" value="ECO:0007669"/>
    <property type="project" value="TreeGrafter"/>
</dbReference>
<dbReference type="AlphaFoldDB" id="A0A485DB26"/>
<evidence type="ECO:0000259" key="11">
    <source>
        <dbReference type="Pfam" id="PF00763"/>
    </source>
</evidence>
<dbReference type="EC" id="3.5.4.9" evidence="2"/>
<accession>A0A485DB26</accession>
<name>A0A485DB26_RAOPL</name>
<dbReference type="PROSITE" id="PS00766">
    <property type="entry name" value="THF_DHG_CYH_1"/>
    <property type="match status" value="1"/>
</dbReference>
<dbReference type="InterPro" id="IPR020867">
    <property type="entry name" value="THF_DH/CycHdrlase_CS"/>
</dbReference>
<evidence type="ECO:0000256" key="3">
    <source>
        <dbReference type="ARBA" id="ARBA00022605"/>
    </source>
</evidence>
<keyword evidence="7" id="KW-0560">Oxidoreductase</keyword>
<dbReference type="Proteomes" id="UP000345637">
    <property type="component" value="Unassembled WGS sequence"/>
</dbReference>
<dbReference type="PANTHER" id="PTHR48099:SF5">
    <property type="entry name" value="C-1-TETRAHYDROFOLATE SYNTHASE, CYTOPLASMIC"/>
    <property type="match status" value="1"/>
</dbReference>
<protein>
    <recommendedName>
        <fullName evidence="2">methenyltetrahydrofolate cyclohydrolase</fullName>
        <ecNumber evidence="2">3.5.4.9</ecNumber>
    </recommendedName>
</protein>
<dbReference type="GO" id="GO:0035999">
    <property type="term" value="P:tetrahydrofolate interconversion"/>
    <property type="evidence" value="ECO:0007669"/>
    <property type="project" value="TreeGrafter"/>
</dbReference>
<dbReference type="InterPro" id="IPR046346">
    <property type="entry name" value="Aminoacid_DH-like_N_sf"/>
</dbReference>
<dbReference type="GO" id="GO:0000105">
    <property type="term" value="P:L-histidine biosynthetic process"/>
    <property type="evidence" value="ECO:0007669"/>
    <property type="project" value="UniProtKB-KW"/>
</dbReference>
<dbReference type="GO" id="GO:0009086">
    <property type="term" value="P:methionine biosynthetic process"/>
    <property type="evidence" value="ECO:0007669"/>
    <property type="project" value="UniProtKB-KW"/>
</dbReference>
<dbReference type="InterPro" id="IPR000672">
    <property type="entry name" value="THF_DH/CycHdrlase"/>
</dbReference>
<evidence type="ECO:0000256" key="5">
    <source>
        <dbReference type="ARBA" id="ARBA00022801"/>
    </source>
</evidence>
<dbReference type="PANTHER" id="PTHR48099">
    <property type="entry name" value="C-1-TETRAHYDROFOLATE SYNTHASE, CYTOPLASMIC-RELATED"/>
    <property type="match status" value="1"/>
</dbReference>